<dbReference type="AlphaFoldDB" id="A0A8S0V4F0"/>
<reference evidence="1 2" key="1">
    <citation type="submission" date="2019-12" db="EMBL/GenBank/DDBJ databases">
        <authorList>
            <person name="Alioto T."/>
            <person name="Alioto T."/>
            <person name="Gomez Garrido J."/>
        </authorList>
    </citation>
    <scope>NUCLEOTIDE SEQUENCE [LARGE SCALE GENOMIC DNA]</scope>
</reference>
<dbReference type="EMBL" id="CACTIH010009150">
    <property type="protein sequence ID" value="CAA3026112.1"/>
    <property type="molecule type" value="Genomic_DNA"/>
</dbReference>
<name>A0A8S0V4F0_OLEEU</name>
<dbReference type="Proteomes" id="UP000594638">
    <property type="component" value="Unassembled WGS sequence"/>
</dbReference>
<gene>
    <name evidence="1" type="ORF">OLEA9_A081559</name>
</gene>
<accession>A0A8S0V4F0</accession>
<sequence length="59" mass="6484">MQTLPSISIFPFEAEVAAATLAKWEVQLCEGWTMCELVRCQGRISDDRGRPSIVGLGES</sequence>
<evidence type="ECO:0000313" key="2">
    <source>
        <dbReference type="Proteomes" id="UP000594638"/>
    </source>
</evidence>
<comment type="caution">
    <text evidence="1">The sequence shown here is derived from an EMBL/GenBank/DDBJ whole genome shotgun (WGS) entry which is preliminary data.</text>
</comment>
<proteinExistence type="predicted"/>
<evidence type="ECO:0000313" key="1">
    <source>
        <dbReference type="EMBL" id="CAA3026112.1"/>
    </source>
</evidence>
<dbReference type="Gramene" id="OE9A081559T1">
    <property type="protein sequence ID" value="OE9A081559C1"/>
    <property type="gene ID" value="OE9A081559"/>
</dbReference>
<organism evidence="1 2">
    <name type="scientific">Olea europaea subsp. europaea</name>
    <dbReference type="NCBI Taxonomy" id="158383"/>
    <lineage>
        <taxon>Eukaryota</taxon>
        <taxon>Viridiplantae</taxon>
        <taxon>Streptophyta</taxon>
        <taxon>Embryophyta</taxon>
        <taxon>Tracheophyta</taxon>
        <taxon>Spermatophyta</taxon>
        <taxon>Magnoliopsida</taxon>
        <taxon>eudicotyledons</taxon>
        <taxon>Gunneridae</taxon>
        <taxon>Pentapetalae</taxon>
        <taxon>asterids</taxon>
        <taxon>lamiids</taxon>
        <taxon>Lamiales</taxon>
        <taxon>Oleaceae</taxon>
        <taxon>Oleeae</taxon>
        <taxon>Olea</taxon>
    </lineage>
</organism>
<protein>
    <submittedName>
        <fullName evidence="1">Uncharacterized protein</fullName>
    </submittedName>
</protein>
<keyword evidence="2" id="KW-1185">Reference proteome</keyword>